<comment type="caution">
    <text evidence="4">The sequence shown here is derived from an EMBL/GenBank/DDBJ whole genome shotgun (WGS) entry which is preliminary data.</text>
</comment>
<protein>
    <submittedName>
        <fullName evidence="4">Ribosomal L28 family protein</fullName>
    </submittedName>
</protein>
<dbReference type="SUPFAM" id="SSF143800">
    <property type="entry name" value="L28p-like"/>
    <property type="match status" value="1"/>
</dbReference>
<evidence type="ECO:0000256" key="2">
    <source>
        <dbReference type="ARBA" id="ARBA00022980"/>
    </source>
</evidence>
<accession>A0A9P8VE99</accession>
<evidence type="ECO:0000313" key="5">
    <source>
        <dbReference type="Proteomes" id="UP000770015"/>
    </source>
</evidence>
<name>A0A9P8VE99_9PEZI</name>
<dbReference type="Pfam" id="PF00830">
    <property type="entry name" value="Ribosomal_L28"/>
    <property type="match status" value="1"/>
</dbReference>
<evidence type="ECO:0000313" key="4">
    <source>
        <dbReference type="EMBL" id="KAH6688367.1"/>
    </source>
</evidence>
<dbReference type="InterPro" id="IPR026569">
    <property type="entry name" value="Ribosomal_bL28"/>
</dbReference>
<dbReference type="PANTHER" id="PTHR13528:SF2">
    <property type="entry name" value="LARGE RIBOSOMAL SUBUNIT PROTEIN BL28M"/>
    <property type="match status" value="1"/>
</dbReference>
<dbReference type="EMBL" id="JAGSXJ010000009">
    <property type="protein sequence ID" value="KAH6688367.1"/>
    <property type="molecule type" value="Genomic_DNA"/>
</dbReference>
<sequence length="259" mass="28601">MSVFAAAQRGSASIRGLTTSFRSISLSSSTAAPAFSSRTIPAVSRAAFSTTTAQQANESTKHLPTIPISRLRGGKDMPAYPYGPRLIYKQSNLGLHGNLRPRVGCNVSEDHKVRTKRTWRPNIHRKRLWSDALGAFVRTRVSIRVLRTIRKEGGLDNYILGVKSSRMKELGPAGWRLRYLLMQTDAIQNQHAAEAIRLGVVDQSYLEFDPANGMNTEELDKTAAMIGKQLAAETISGEFDLGDEIEELHGLKGRKAKRP</sequence>
<dbReference type="InterPro" id="IPR037147">
    <property type="entry name" value="Ribosomal_bL28_sf"/>
</dbReference>
<dbReference type="PANTHER" id="PTHR13528">
    <property type="entry name" value="39S RIBOSOMAL PROTEIN L28, MITOCHONDRIAL"/>
    <property type="match status" value="1"/>
</dbReference>
<dbReference type="GO" id="GO:0005762">
    <property type="term" value="C:mitochondrial large ribosomal subunit"/>
    <property type="evidence" value="ECO:0007669"/>
    <property type="project" value="TreeGrafter"/>
</dbReference>
<comment type="similarity">
    <text evidence="1">Belongs to the bacterial ribosomal protein bL28 family.</text>
</comment>
<proteinExistence type="inferred from homology"/>
<dbReference type="Proteomes" id="UP000770015">
    <property type="component" value="Unassembled WGS sequence"/>
</dbReference>
<evidence type="ECO:0000256" key="3">
    <source>
        <dbReference type="ARBA" id="ARBA00023274"/>
    </source>
</evidence>
<keyword evidence="5" id="KW-1185">Reference proteome</keyword>
<dbReference type="OrthoDB" id="361870at2759"/>
<gene>
    <name evidence="4" type="ORF">F5X68DRAFT_205552</name>
</gene>
<evidence type="ECO:0000256" key="1">
    <source>
        <dbReference type="ARBA" id="ARBA00008760"/>
    </source>
</evidence>
<keyword evidence="2" id="KW-0689">Ribosomal protein</keyword>
<dbReference type="InterPro" id="IPR034704">
    <property type="entry name" value="Ribosomal_bL28/bL31-like_sf"/>
</dbReference>
<organism evidence="4 5">
    <name type="scientific">Plectosphaerella plurivora</name>
    <dbReference type="NCBI Taxonomy" id="936078"/>
    <lineage>
        <taxon>Eukaryota</taxon>
        <taxon>Fungi</taxon>
        <taxon>Dikarya</taxon>
        <taxon>Ascomycota</taxon>
        <taxon>Pezizomycotina</taxon>
        <taxon>Sordariomycetes</taxon>
        <taxon>Hypocreomycetidae</taxon>
        <taxon>Glomerellales</taxon>
        <taxon>Plectosphaerellaceae</taxon>
        <taxon>Plectosphaerella</taxon>
    </lineage>
</organism>
<dbReference type="AlphaFoldDB" id="A0A9P8VE99"/>
<reference evidence="4" key="1">
    <citation type="journal article" date="2021" name="Nat. Commun.">
        <title>Genetic determinants of endophytism in the Arabidopsis root mycobiome.</title>
        <authorList>
            <person name="Mesny F."/>
            <person name="Miyauchi S."/>
            <person name="Thiergart T."/>
            <person name="Pickel B."/>
            <person name="Atanasova L."/>
            <person name="Karlsson M."/>
            <person name="Huettel B."/>
            <person name="Barry K.W."/>
            <person name="Haridas S."/>
            <person name="Chen C."/>
            <person name="Bauer D."/>
            <person name="Andreopoulos W."/>
            <person name="Pangilinan J."/>
            <person name="LaButti K."/>
            <person name="Riley R."/>
            <person name="Lipzen A."/>
            <person name="Clum A."/>
            <person name="Drula E."/>
            <person name="Henrissat B."/>
            <person name="Kohler A."/>
            <person name="Grigoriev I.V."/>
            <person name="Martin F.M."/>
            <person name="Hacquard S."/>
        </authorList>
    </citation>
    <scope>NUCLEOTIDE SEQUENCE</scope>
    <source>
        <strain evidence="4">MPI-SDFR-AT-0117</strain>
    </source>
</reference>
<dbReference type="Gene3D" id="2.30.170.40">
    <property type="entry name" value="Ribosomal protein L28/L24"/>
    <property type="match status" value="1"/>
</dbReference>
<dbReference type="GO" id="GO:0003735">
    <property type="term" value="F:structural constituent of ribosome"/>
    <property type="evidence" value="ECO:0007669"/>
    <property type="project" value="InterPro"/>
</dbReference>
<keyword evidence="3" id="KW-0687">Ribonucleoprotein</keyword>